<dbReference type="PANTHER" id="PTHR11675">
    <property type="entry name" value="N-ACETYLGALACTOSAMINYLTRANSFERASE"/>
    <property type="match status" value="1"/>
</dbReference>
<dbReference type="InterPro" id="IPR027791">
    <property type="entry name" value="Galactosyl_T_C"/>
</dbReference>
<evidence type="ECO:0000256" key="11">
    <source>
        <dbReference type="SAM" id="MobiDB-lite"/>
    </source>
</evidence>
<keyword evidence="9 12" id="KW-0472">Membrane</keyword>
<feature type="domain" description="Ricin B lectin" evidence="13">
    <location>
        <begin position="1079"/>
        <end position="1188"/>
    </location>
</feature>
<keyword evidence="15" id="KW-1185">Reference proteome</keyword>
<comment type="subcellular location">
    <subcellularLocation>
        <location evidence="1">Golgi apparatus membrane</location>
        <topology evidence="1">Single-pass type II membrane protein</topology>
    </subcellularLocation>
</comment>
<sequence>MPRRVQLKLLRLLFFVACAYFAVQLLLLAKHAAHDHELDLDLEVHDRVVSHRIMGVARALIKNSSMLERVERTLKGWEDKPIIRSETDAPPDREVRQKRKRFLQKKMLPAQPAWDDPDSPGYGGRGVTINKDELSLAERARYDQGYERFKVNEYASSLIPLQRKLRNVTEPECLAKLATYDLDNLPTAGVVIVFHNEAWSILLRTVHSILGASPPQLLSDIILVDDASTMEHLGQQLEDYVALLDKVKLVRLKQRSGLMKARMTGFHHVTGDVAAFLDSHCEVAEGWLEPLLQRIHEDENVLAVPATDTINSDTFAYQATHATKQLRGGMDLDLLFMWIPQLAEENARRGSLFEPMKSPAHLGCCFAMAKKTFLRLGLYDPGLKIWGGENTELSFKTWMCGGSVEIIPCSHAGHMFRVTSQIPLGDDGDVIIKNCLRVAEVWMDEYKVLYHDRIFNQQDSFDFGDVSERVALRKQLGCKSFGWYLKNAYPDMYVPRDGFASGHHFTLTKEKQIRRDEGCLDHDGQGKFVVKPCAHIANKPGWDYTQENELVHLDTGHCLQLEPDDKTLVVVPCDGSQRQKWSWERRTRAYASWIQNALRSFIHMRVAFLLSSSKHNHGNDLDLDIDEDGRVISHRVKDIERALMKNLSLLERVEEVLERKARRLGKPSENVHQRARVQAQSMRDDPDSPGYGGRGLTINKEELSPAERERYDQSYEKFKVNEYASNLIPLRRTLINVTEPECLAKLATYDLDKLPTAGVVVVFHNEAWSILLRTVHSILGASSPQLLTEIVLVDDASTMEHLGRQLDDYVDQLDKVKLVRLKQHSGIMQARMAGFHQVTGAVAAFLDSHCEVPEGWLPPLLERVRQDENVLAVPVIDTINTDTFQYHATHAKHQMRAGFDLDLSFMWIPQLPEENARRGSPFEPMRSPSHSGCCFAIAKKTFQRLGLYDPGLKIWSNENTELSLKTWMCGGSVEIIPCSHVGHLFRFASKVGDDPDVVIKNGLRVAEVWMDDYKVLYHDRIYHTQDSFDYGDVSDRVALRQQLGCKSFDWYLKNAYPDMYIPRDIQASGQIQSVENPERCVWTPIHWAKHQTIVVTTQHCNKRDFVQHFTLTKEKQIRRDEGCLDREGDVKFVVRGCSDIADQPGWNYTQEGQVVHLGTGHCLQLEPDDKALVVVPCDGSQRQKWSWERRTLKLPPAT</sequence>
<dbReference type="Pfam" id="PF02709">
    <property type="entry name" value="Glyco_transf_7C"/>
    <property type="match status" value="1"/>
</dbReference>
<evidence type="ECO:0000256" key="7">
    <source>
        <dbReference type="ARBA" id="ARBA00022989"/>
    </source>
</evidence>
<evidence type="ECO:0000313" key="15">
    <source>
        <dbReference type="Proteomes" id="UP001519460"/>
    </source>
</evidence>
<dbReference type="InterPro" id="IPR045885">
    <property type="entry name" value="GalNAc-T"/>
</dbReference>
<comment type="caution">
    <text evidence="14">The sequence shown here is derived from an EMBL/GenBank/DDBJ whole genome shotgun (WGS) entry which is preliminary data.</text>
</comment>
<dbReference type="Pfam" id="PF00652">
    <property type="entry name" value="Ricin_B_lectin"/>
    <property type="match status" value="2"/>
</dbReference>
<dbReference type="AlphaFoldDB" id="A0ABD0MA71"/>
<dbReference type="EMBL" id="JACVVK020000001">
    <property type="protein sequence ID" value="KAK7508477.1"/>
    <property type="molecule type" value="Genomic_DNA"/>
</dbReference>
<dbReference type="InterPro" id="IPR001173">
    <property type="entry name" value="Glyco_trans_2-like"/>
</dbReference>
<keyword evidence="5" id="KW-0430">Lectin</keyword>
<dbReference type="PROSITE" id="PS50231">
    <property type="entry name" value="RICIN_B_LECTIN"/>
    <property type="match status" value="2"/>
</dbReference>
<dbReference type="GO" id="GO:0016740">
    <property type="term" value="F:transferase activity"/>
    <property type="evidence" value="ECO:0007669"/>
    <property type="project" value="UniProtKB-KW"/>
</dbReference>
<dbReference type="InterPro" id="IPR000772">
    <property type="entry name" value="Ricin_B_lectin"/>
</dbReference>
<evidence type="ECO:0000256" key="8">
    <source>
        <dbReference type="ARBA" id="ARBA00023034"/>
    </source>
</evidence>
<dbReference type="SMART" id="SM00458">
    <property type="entry name" value="RICIN"/>
    <property type="match status" value="2"/>
</dbReference>
<dbReference type="Gene3D" id="2.80.10.50">
    <property type="match status" value="2"/>
</dbReference>
<keyword evidence="6" id="KW-0735">Signal-anchor</keyword>
<proteinExistence type="inferred from homology"/>
<evidence type="ECO:0000256" key="6">
    <source>
        <dbReference type="ARBA" id="ARBA00022968"/>
    </source>
</evidence>
<dbReference type="PANTHER" id="PTHR11675:SF131">
    <property type="entry name" value="POLYPEPTIDE N-ACETYLGALACTOSAMINYLTRANSFERASE 9-RELATED"/>
    <property type="match status" value="1"/>
</dbReference>
<name>A0ABD0MA71_9CAEN</name>
<evidence type="ECO:0000256" key="12">
    <source>
        <dbReference type="SAM" id="Phobius"/>
    </source>
</evidence>
<feature type="region of interest" description="Disordered" evidence="11">
    <location>
        <begin position="663"/>
        <end position="697"/>
    </location>
</feature>
<comment type="similarity">
    <text evidence="2">Belongs to the glycosyltransferase 2 family. GalNAc-T subfamily.</text>
</comment>
<keyword evidence="4 12" id="KW-0812">Transmembrane</keyword>
<keyword evidence="10" id="KW-1015">Disulfide bond</keyword>
<evidence type="ECO:0000256" key="3">
    <source>
        <dbReference type="ARBA" id="ARBA00022679"/>
    </source>
</evidence>
<gene>
    <name evidence="14" type="ORF">BaRGS_00000043</name>
</gene>
<dbReference type="InterPro" id="IPR029044">
    <property type="entry name" value="Nucleotide-diphossugar_trans"/>
</dbReference>
<dbReference type="GO" id="GO:0030246">
    <property type="term" value="F:carbohydrate binding"/>
    <property type="evidence" value="ECO:0007669"/>
    <property type="project" value="UniProtKB-KW"/>
</dbReference>
<evidence type="ECO:0000256" key="2">
    <source>
        <dbReference type="ARBA" id="ARBA00005680"/>
    </source>
</evidence>
<organism evidence="14 15">
    <name type="scientific">Batillaria attramentaria</name>
    <dbReference type="NCBI Taxonomy" id="370345"/>
    <lineage>
        <taxon>Eukaryota</taxon>
        <taxon>Metazoa</taxon>
        <taxon>Spiralia</taxon>
        <taxon>Lophotrochozoa</taxon>
        <taxon>Mollusca</taxon>
        <taxon>Gastropoda</taxon>
        <taxon>Caenogastropoda</taxon>
        <taxon>Sorbeoconcha</taxon>
        <taxon>Cerithioidea</taxon>
        <taxon>Batillariidae</taxon>
        <taxon>Batillaria</taxon>
    </lineage>
</organism>
<keyword evidence="7 12" id="KW-1133">Transmembrane helix</keyword>
<dbReference type="Gene3D" id="3.90.550.10">
    <property type="entry name" value="Spore Coat Polysaccharide Biosynthesis Protein SpsA, Chain A"/>
    <property type="match status" value="2"/>
</dbReference>
<dbReference type="CDD" id="cd02510">
    <property type="entry name" value="pp-GalNAc-T"/>
    <property type="match status" value="2"/>
</dbReference>
<evidence type="ECO:0000256" key="1">
    <source>
        <dbReference type="ARBA" id="ARBA00004323"/>
    </source>
</evidence>
<reference evidence="14 15" key="1">
    <citation type="journal article" date="2023" name="Sci. Data">
        <title>Genome assembly of the Korean intertidal mud-creeper Batillaria attramentaria.</title>
        <authorList>
            <person name="Patra A.K."/>
            <person name="Ho P.T."/>
            <person name="Jun S."/>
            <person name="Lee S.J."/>
            <person name="Kim Y."/>
            <person name="Won Y.J."/>
        </authorList>
    </citation>
    <scope>NUCLEOTIDE SEQUENCE [LARGE SCALE GENOMIC DNA]</scope>
    <source>
        <strain evidence="14">Wonlab-2016</strain>
    </source>
</reference>
<feature type="domain" description="Ricin B lectin" evidence="13">
    <location>
        <begin position="480"/>
        <end position="584"/>
    </location>
</feature>
<keyword evidence="3" id="KW-0808">Transferase</keyword>
<dbReference type="InterPro" id="IPR035992">
    <property type="entry name" value="Ricin_B-like_lectins"/>
</dbReference>
<feature type="transmembrane region" description="Helical" evidence="12">
    <location>
        <begin position="12"/>
        <end position="29"/>
    </location>
</feature>
<keyword evidence="8" id="KW-0333">Golgi apparatus</keyword>
<dbReference type="Proteomes" id="UP001519460">
    <property type="component" value="Unassembled WGS sequence"/>
</dbReference>
<dbReference type="Pfam" id="PF00535">
    <property type="entry name" value="Glycos_transf_2"/>
    <property type="match status" value="2"/>
</dbReference>
<evidence type="ECO:0000256" key="10">
    <source>
        <dbReference type="ARBA" id="ARBA00023157"/>
    </source>
</evidence>
<evidence type="ECO:0000259" key="13">
    <source>
        <dbReference type="SMART" id="SM00458"/>
    </source>
</evidence>
<dbReference type="SUPFAM" id="SSF50370">
    <property type="entry name" value="Ricin B-like lectins"/>
    <property type="match status" value="2"/>
</dbReference>
<evidence type="ECO:0000256" key="4">
    <source>
        <dbReference type="ARBA" id="ARBA00022692"/>
    </source>
</evidence>
<accession>A0ABD0MA71</accession>
<dbReference type="SUPFAM" id="SSF53448">
    <property type="entry name" value="Nucleotide-diphospho-sugar transferases"/>
    <property type="match status" value="2"/>
</dbReference>
<dbReference type="GO" id="GO:0000139">
    <property type="term" value="C:Golgi membrane"/>
    <property type="evidence" value="ECO:0007669"/>
    <property type="project" value="UniProtKB-SubCell"/>
</dbReference>
<evidence type="ECO:0000256" key="5">
    <source>
        <dbReference type="ARBA" id="ARBA00022734"/>
    </source>
</evidence>
<evidence type="ECO:0000313" key="14">
    <source>
        <dbReference type="EMBL" id="KAK7508477.1"/>
    </source>
</evidence>
<protein>
    <recommendedName>
        <fullName evidence="13">Ricin B lectin domain-containing protein</fullName>
    </recommendedName>
</protein>
<evidence type="ECO:0000256" key="9">
    <source>
        <dbReference type="ARBA" id="ARBA00023136"/>
    </source>
</evidence>